<feature type="transmembrane region" description="Helical" evidence="1">
    <location>
        <begin position="168"/>
        <end position="185"/>
    </location>
</feature>
<reference evidence="3" key="1">
    <citation type="journal article" date="2019" name="Int. J. Syst. Evol. Microbiol.">
        <title>The Global Catalogue of Microorganisms (GCM) 10K type strain sequencing project: providing services to taxonomists for standard genome sequencing and annotation.</title>
        <authorList>
            <consortium name="The Broad Institute Genomics Platform"/>
            <consortium name="The Broad Institute Genome Sequencing Center for Infectious Disease"/>
            <person name="Wu L."/>
            <person name="Ma J."/>
        </authorList>
    </citation>
    <scope>NUCLEOTIDE SEQUENCE [LARGE SCALE GENOMIC DNA]</scope>
    <source>
        <strain evidence="3">CGMCC 1.12295</strain>
    </source>
</reference>
<evidence type="ECO:0000313" key="3">
    <source>
        <dbReference type="Proteomes" id="UP001597301"/>
    </source>
</evidence>
<dbReference type="RefSeq" id="WP_380773470.1">
    <property type="nucleotide sequence ID" value="NZ_JBHUEO010000019.1"/>
</dbReference>
<feature type="transmembrane region" description="Helical" evidence="1">
    <location>
        <begin position="323"/>
        <end position="341"/>
    </location>
</feature>
<sequence>MTSRQLLFRRIRENWHFQYSVLKSVVDWTVLVYLVLPAVGISFFIYRSWWIEAPGWIESVPFGLFFSICFFLLWGSTFQTYIREADNVFLRKQERLMLRMKQGGIVLSSMTAILSGGFLSALIAPFWMLHYGYTGTDLALFLSLWVSLKWMIMGINSRMNVQLSGWRSFIRGIPVAAFAACIWWGSYHAFLSGSLISMFSIVLFNTLVSMLFVRKRFTSIHTFEQDLSIDQKVKYKYTEFIFGLSMDMEKLPKPKPVRRSPRLYSRSNRIFSRRTEKNAFLELFIKVTVRDTQYIRGYLQILGVTSAAIVFIPPFWLKLTIVISGYFFLMIWIGIVWYRVAGSHPFTKKYTENYGYAKAKRLVTIILSIPYIFISGAYIVMFQSLSLFLAG</sequence>
<keyword evidence="1" id="KW-1133">Transmembrane helix</keyword>
<proteinExistence type="predicted"/>
<name>A0ABW4KGF9_9BACI</name>
<protein>
    <submittedName>
        <fullName evidence="2">ABC transporter permease</fullName>
    </submittedName>
</protein>
<evidence type="ECO:0000256" key="1">
    <source>
        <dbReference type="SAM" id="Phobius"/>
    </source>
</evidence>
<keyword evidence="1" id="KW-0812">Transmembrane</keyword>
<feature type="transmembrane region" description="Helical" evidence="1">
    <location>
        <begin position="191"/>
        <end position="213"/>
    </location>
</feature>
<feature type="transmembrane region" description="Helical" evidence="1">
    <location>
        <begin position="362"/>
        <end position="381"/>
    </location>
</feature>
<comment type="caution">
    <text evidence="2">The sequence shown here is derived from an EMBL/GenBank/DDBJ whole genome shotgun (WGS) entry which is preliminary data.</text>
</comment>
<organism evidence="2 3">
    <name type="scientific">Siminovitchia sediminis</name>
    <dbReference type="NCBI Taxonomy" id="1274353"/>
    <lineage>
        <taxon>Bacteria</taxon>
        <taxon>Bacillati</taxon>
        <taxon>Bacillota</taxon>
        <taxon>Bacilli</taxon>
        <taxon>Bacillales</taxon>
        <taxon>Bacillaceae</taxon>
        <taxon>Siminovitchia</taxon>
    </lineage>
</organism>
<gene>
    <name evidence="2" type="ORF">ACFSCZ_08585</name>
</gene>
<evidence type="ECO:0000313" key="2">
    <source>
        <dbReference type="EMBL" id="MFD1706789.1"/>
    </source>
</evidence>
<feature type="transmembrane region" description="Helical" evidence="1">
    <location>
        <begin position="298"/>
        <end position="317"/>
    </location>
</feature>
<dbReference type="Proteomes" id="UP001597301">
    <property type="component" value="Unassembled WGS sequence"/>
</dbReference>
<feature type="transmembrane region" description="Helical" evidence="1">
    <location>
        <begin position="103"/>
        <end position="126"/>
    </location>
</feature>
<keyword evidence="1" id="KW-0472">Membrane</keyword>
<dbReference type="EMBL" id="JBHUEO010000019">
    <property type="protein sequence ID" value="MFD1706789.1"/>
    <property type="molecule type" value="Genomic_DNA"/>
</dbReference>
<accession>A0ABW4KGF9</accession>
<feature type="transmembrane region" description="Helical" evidence="1">
    <location>
        <begin position="62"/>
        <end position="82"/>
    </location>
</feature>
<keyword evidence="3" id="KW-1185">Reference proteome</keyword>
<dbReference type="InterPro" id="IPR010288">
    <property type="entry name" value="EcsB_ABC"/>
</dbReference>
<feature type="transmembrane region" description="Helical" evidence="1">
    <location>
        <begin position="21"/>
        <end position="46"/>
    </location>
</feature>
<dbReference type="Pfam" id="PF05975">
    <property type="entry name" value="EcsB"/>
    <property type="match status" value="1"/>
</dbReference>